<dbReference type="InterPro" id="IPR035940">
    <property type="entry name" value="CAP_sf"/>
</dbReference>
<evidence type="ECO:0000256" key="1">
    <source>
        <dbReference type="SAM" id="SignalP"/>
    </source>
</evidence>
<name>A0A6G7BAY2_9LACO</name>
<dbReference type="Pfam" id="PF00188">
    <property type="entry name" value="CAP"/>
    <property type="match status" value="1"/>
</dbReference>
<dbReference type="RefSeq" id="WP_164824109.1">
    <property type="nucleotide sequence ID" value="NZ_CP049228.1"/>
</dbReference>
<dbReference type="CDD" id="cd05379">
    <property type="entry name" value="CAP_bacterial"/>
    <property type="match status" value="1"/>
</dbReference>
<feature type="chain" id="PRO_5026144669" evidence="1">
    <location>
        <begin position="29"/>
        <end position="479"/>
    </location>
</feature>
<proteinExistence type="predicted"/>
<accession>A0A6G7BAY2</accession>
<evidence type="ECO:0000313" key="4">
    <source>
        <dbReference type="Proteomes" id="UP000501676"/>
    </source>
</evidence>
<dbReference type="Proteomes" id="UP000501676">
    <property type="component" value="Chromosome"/>
</dbReference>
<reference evidence="3 4" key="1">
    <citation type="submission" date="2020-02" db="EMBL/GenBank/DDBJ databases">
        <title>Complete genome sequences of six Lactobacillus iners strains isolated from the human vagina.</title>
        <authorList>
            <person name="France M.T."/>
            <person name="Rutt L."/>
            <person name="Narina S."/>
            <person name="Arbaugh S."/>
            <person name="Humphrys M.S."/>
            <person name="Ma B."/>
            <person name="Hayward M.R."/>
            <person name="Relman D."/>
            <person name="Kwon D.S."/>
            <person name="Ravel J."/>
        </authorList>
    </citation>
    <scope>NUCLEOTIDE SEQUENCE [LARGE SCALE GENOMIC DNA]</scope>
    <source>
        <strain evidence="3 4">C0210C1</strain>
    </source>
</reference>
<evidence type="ECO:0000313" key="3">
    <source>
        <dbReference type="EMBL" id="QIH24334.1"/>
    </source>
</evidence>
<sequence length="479" mass="54390">MRLRIKITSFFITASILISTLAGTTANAAGFTKKDLNNIHRIQEQYALLPKMRYNQKNIYHKEPHLSEPFDPGILSAGYISSQLAYINYYRSMFGLNKINTDSTNNDNAQIAASVMAATQASPFVNQHGLPSLVKPPFISDMFWNIAKIVTASSNLNFNINNQTAGEVVTDLLTDRFNLDGSDTGHRAWLLSTKISKTGIGAAYGDNGYRYSVQQVAFAADSYAAPCQTSVLYPASNLFPIELLQGSNIAWSLYLSEKRINHLPKITITDLDDNQSYKVNHVNNFSKQGFGYFSTIITYYPANMPLILGHQYEVNIHGLYKYTFKLFSLDPTKPLPLDTDDSNKNKHRNNAQKIKSALLSKAEKLRDSLNKDRAMNINLFGKSYQDGKQFYNLGAQQWFHDFFVVDVPDLTAGIIDITDKTIDKNIYTSPYKQYRRNTFTQLQAGKSYAYGQIIQINKTNWYYLGPHRWFRQQISRHTL</sequence>
<evidence type="ECO:0000259" key="2">
    <source>
        <dbReference type="Pfam" id="PF00188"/>
    </source>
</evidence>
<dbReference type="AlphaFoldDB" id="A0A6G7BAY2"/>
<dbReference type="SUPFAM" id="SSF55797">
    <property type="entry name" value="PR-1-like"/>
    <property type="match status" value="1"/>
</dbReference>
<dbReference type="InterPro" id="IPR014044">
    <property type="entry name" value="CAP_dom"/>
</dbReference>
<keyword evidence="1" id="KW-0732">Signal</keyword>
<protein>
    <submittedName>
        <fullName evidence="3">CAP domain-containing protein</fullName>
    </submittedName>
</protein>
<dbReference type="Gene3D" id="3.40.33.10">
    <property type="entry name" value="CAP"/>
    <property type="match status" value="1"/>
</dbReference>
<gene>
    <name evidence="3" type="ORF">G6Z83_06595</name>
</gene>
<feature type="domain" description="SCP" evidence="2">
    <location>
        <begin position="84"/>
        <end position="215"/>
    </location>
</feature>
<organism evidence="3 4">
    <name type="scientific">Lactobacillus iners</name>
    <dbReference type="NCBI Taxonomy" id="147802"/>
    <lineage>
        <taxon>Bacteria</taxon>
        <taxon>Bacillati</taxon>
        <taxon>Bacillota</taxon>
        <taxon>Bacilli</taxon>
        <taxon>Lactobacillales</taxon>
        <taxon>Lactobacillaceae</taxon>
        <taxon>Lactobacillus</taxon>
    </lineage>
</organism>
<dbReference type="EMBL" id="CP049228">
    <property type="protein sequence ID" value="QIH24334.1"/>
    <property type="molecule type" value="Genomic_DNA"/>
</dbReference>
<feature type="signal peptide" evidence="1">
    <location>
        <begin position="1"/>
        <end position="28"/>
    </location>
</feature>